<keyword evidence="3" id="KW-1185">Reference proteome</keyword>
<dbReference type="PANTHER" id="PTHR36151">
    <property type="entry name" value="BLR2777 PROTEIN"/>
    <property type="match status" value="1"/>
</dbReference>
<evidence type="ECO:0000313" key="2">
    <source>
        <dbReference type="EMBL" id="MBW8482512.1"/>
    </source>
</evidence>
<dbReference type="Pfam" id="PF09995">
    <property type="entry name" value="MPAB_Lcp_cat"/>
    <property type="match status" value="1"/>
</dbReference>
<protein>
    <submittedName>
        <fullName evidence="2">DUF2236 domain-containing protein</fullName>
    </submittedName>
</protein>
<gene>
    <name evidence="2" type="ORF">K1Y72_09065</name>
</gene>
<dbReference type="EMBL" id="JAIBOA010000004">
    <property type="protein sequence ID" value="MBW8482512.1"/>
    <property type="molecule type" value="Genomic_DNA"/>
</dbReference>
<reference evidence="2 3" key="1">
    <citation type="submission" date="2021-07" db="EMBL/GenBank/DDBJ databases">
        <title>Actinomadura sp. PM05-2 isolated from lichen.</title>
        <authorList>
            <person name="Somphong A."/>
            <person name="Phongsopitanun W."/>
            <person name="Tanasupawat S."/>
            <person name="Peongsungnone V."/>
        </authorList>
    </citation>
    <scope>NUCLEOTIDE SEQUENCE [LARGE SCALE GENOMIC DNA]</scope>
    <source>
        <strain evidence="2 3">PM05-2</strain>
    </source>
</reference>
<dbReference type="PANTHER" id="PTHR36151:SF3">
    <property type="entry name" value="ER-BOUND OXYGENASE MPAB_MPAB'_RUBBER OXYGENASE CATALYTIC DOMAIN-CONTAINING PROTEIN"/>
    <property type="match status" value="1"/>
</dbReference>
<dbReference type="InterPro" id="IPR018713">
    <property type="entry name" value="MPAB/Lcp_cat_dom"/>
</dbReference>
<dbReference type="Proteomes" id="UP000774570">
    <property type="component" value="Unassembled WGS sequence"/>
</dbReference>
<sequence>MPPVFTEDLRARLAERSTLQHLAAEPLLGLTAGRALLLQLAAPGVAQGVADHSDFRDRPLARLFGTLDFLLITTFGAPEEVERMAARVRGLHNRVTGPDYSGNDAGLQVWVNATLIDSALFAYRELMRPGDDERDLAPDYYREATLVADVLGCPPGAQPADLAAFDAYMAETVAALEVSDTAREVARTVLWPARLRALAPALWVFRLLTLATLPPAVREQYGFRWTHRDQRLADLFLRLATDLHHLTPGFARRPPRRLLVRLASRRVQATFKARRARGRA</sequence>
<comment type="caution">
    <text evidence="2">The sequence shown here is derived from an EMBL/GenBank/DDBJ whole genome shotgun (WGS) entry which is preliminary data.</text>
</comment>
<proteinExistence type="predicted"/>
<dbReference type="RefSeq" id="WP_220165065.1">
    <property type="nucleotide sequence ID" value="NZ_JAIBOA010000004.1"/>
</dbReference>
<name>A0ABS7FQ52_9ACTN</name>
<evidence type="ECO:0000259" key="1">
    <source>
        <dbReference type="Pfam" id="PF09995"/>
    </source>
</evidence>
<evidence type="ECO:0000313" key="3">
    <source>
        <dbReference type="Proteomes" id="UP000774570"/>
    </source>
</evidence>
<feature type="domain" description="ER-bound oxygenase mpaB/mpaB'/Rubber oxygenase catalytic" evidence="1">
    <location>
        <begin position="23"/>
        <end position="240"/>
    </location>
</feature>
<organism evidence="2 3">
    <name type="scientific">Actinomadura parmotrematis</name>
    <dbReference type="NCBI Taxonomy" id="2864039"/>
    <lineage>
        <taxon>Bacteria</taxon>
        <taxon>Bacillati</taxon>
        <taxon>Actinomycetota</taxon>
        <taxon>Actinomycetes</taxon>
        <taxon>Streptosporangiales</taxon>
        <taxon>Thermomonosporaceae</taxon>
        <taxon>Actinomadura</taxon>
    </lineage>
</organism>
<accession>A0ABS7FQ52</accession>